<evidence type="ECO:0000256" key="8">
    <source>
        <dbReference type="PIRNR" id="PIRNR000362"/>
    </source>
</evidence>
<dbReference type="InterPro" id="IPR021163">
    <property type="entry name" value="Ferredox_Rdtase_adrenod"/>
</dbReference>
<dbReference type="Gene3D" id="3.40.50.720">
    <property type="entry name" value="NAD(P)-binding Rossmann-like Domain"/>
    <property type="match status" value="1"/>
</dbReference>
<feature type="binding site" evidence="10">
    <location>
        <position position="279"/>
    </location>
    <ligand>
        <name>NADP(+)</name>
        <dbReference type="ChEBI" id="CHEBI:58349"/>
    </ligand>
</feature>
<evidence type="ECO:0000256" key="11">
    <source>
        <dbReference type="SAM" id="MobiDB-lite"/>
    </source>
</evidence>
<dbReference type="OrthoDB" id="333024at2759"/>
<dbReference type="SUPFAM" id="SSF51971">
    <property type="entry name" value="Nucleotide-binding domain"/>
    <property type="match status" value="1"/>
</dbReference>
<evidence type="ECO:0000256" key="3">
    <source>
        <dbReference type="ARBA" id="ARBA00022630"/>
    </source>
</evidence>
<dbReference type="PANTHER" id="PTHR48467:SF1">
    <property type="entry name" value="GLUTAMATE SYNTHASE 1 [NADH], CHLOROPLASTIC-LIKE"/>
    <property type="match status" value="1"/>
</dbReference>
<organism evidence="13 14">
    <name type="scientific">Andalucia godoyi</name>
    <name type="common">Flagellate</name>
    <dbReference type="NCBI Taxonomy" id="505711"/>
    <lineage>
        <taxon>Eukaryota</taxon>
        <taxon>Discoba</taxon>
        <taxon>Jakobida</taxon>
        <taxon>Andalucina</taxon>
        <taxon>Andaluciidae</taxon>
        <taxon>Andalucia</taxon>
    </lineage>
</organism>
<evidence type="ECO:0000256" key="4">
    <source>
        <dbReference type="ARBA" id="ARBA00022827"/>
    </source>
</evidence>
<feature type="binding site" evidence="10">
    <location>
        <begin position="267"/>
        <end position="268"/>
    </location>
    <ligand>
        <name>NADP(+)</name>
        <dbReference type="ChEBI" id="CHEBI:58349"/>
    </ligand>
</feature>
<dbReference type="Proteomes" id="UP000799049">
    <property type="component" value="Unassembled WGS sequence"/>
</dbReference>
<dbReference type="Pfam" id="PF07992">
    <property type="entry name" value="Pyr_redox_2"/>
    <property type="match status" value="1"/>
</dbReference>
<evidence type="ECO:0000256" key="2">
    <source>
        <dbReference type="ARBA" id="ARBA00008312"/>
    </source>
</evidence>
<evidence type="ECO:0000313" key="13">
    <source>
        <dbReference type="EMBL" id="KAF0852895.1"/>
    </source>
</evidence>
<gene>
    <name evidence="13" type="ORF">ANDGO_07566</name>
</gene>
<dbReference type="InterPro" id="IPR055275">
    <property type="entry name" value="Ferredox_Rdtase"/>
</dbReference>
<dbReference type="AlphaFoldDB" id="A0A8K0AIS1"/>
<feature type="domain" description="FAD/NAD(P)-binding" evidence="12">
    <location>
        <begin position="38"/>
        <end position="284"/>
    </location>
</feature>
<comment type="subcellular location">
    <subcellularLocation>
        <location evidence="8">Mitochondrion</location>
    </subcellularLocation>
</comment>
<dbReference type="PANTHER" id="PTHR48467">
    <property type="entry name" value="GLUTAMATE SYNTHASE 1 [NADH], CHLOROPLASTIC-LIKE"/>
    <property type="match status" value="1"/>
</dbReference>
<evidence type="ECO:0000256" key="9">
    <source>
        <dbReference type="PIRSR" id="PIRSR000362-1"/>
    </source>
</evidence>
<dbReference type="PIRSF" id="PIRSF000362">
    <property type="entry name" value="FNR"/>
    <property type="match status" value="1"/>
</dbReference>
<dbReference type="InterPro" id="IPR036188">
    <property type="entry name" value="FAD/NAD-bd_sf"/>
</dbReference>
<keyword evidence="8" id="KW-0496">Mitochondrion</keyword>
<dbReference type="Gene3D" id="3.50.50.60">
    <property type="entry name" value="FAD/NAD(P)-binding domain"/>
    <property type="match status" value="1"/>
</dbReference>
<comment type="cofactor">
    <cofactor evidence="1 8 9">
        <name>FAD</name>
        <dbReference type="ChEBI" id="CHEBI:57692"/>
    </cofactor>
</comment>
<feature type="binding site" evidence="9">
    <location>
        <position position="76"/>
    </location>
    <ligand>
        <name>FAD</name>
        <dbReference type="ChEBI" id="CHEBI:57692"/>
    </ligand>
</feature>
<keyword evidence="3 8" id="KW-0285">Flavoprotein</keyword>
<evidence type="ECO:0000256" key="10">
    <source>
        <dbReference type="PIRSR" id="PIRSR000362-2"/>
    </source>
</evidence>
<dbReference type="EMBL" id="VRVR01000011">
    <property type="protein sequence ID" value="KAF0852895.1"/>
    <property type="molecule type" value="Genomic_DNA"/>
</dbReference>
<accession>A0A8K0AIS1</accession>
<sequence>MFGERLGLEDFFILNGACPFSFCYECFLLYECGMALRRVCIVGSGPGGFYVAENVLQKFPSCRVEMMESLPVPFGLVRFGVAPDHPEVKAVSKVFSKLAQNDRFRFWGNVTLGADVSVKDLVRNGACDAVVLAYGASEDRLLGIRGEEVCLEEQAASQKKKKNNKKMDERSGSAQDISNSIVSARDFVAWYNGHPRPQSELDSLDAIFTARLTGSEKAVVVGNGNVALDCARMLLANSEYLGKYDCPPPVVDILGRSTIQEVAIVGRRGPIQSSFTNKELREMLDLAKSGAFALHVAPEELALNDASTAEKDADRPKKRQWDLWTQIGQQASSAAAGSKKRCTFRFLTSPTSYQDGRLSLQPCVLKGEPNRQRSVPTGSEPEIVSSSLVLRSIGYASKKLDADVPFDAERRIVPSDRGYVQDHVFVSGWLKRGPSGIIGTNKWDADETVQTMVEKAIQNSAYCPHRFDELLAPLEGQIFRWSDVDRILEWEALQGYKIRSLEAMRKVTGKSE</sequence>
<keyword evidence="6 8" id="KW-0560">Oxidoreductase</keyword>
<name>A0A8K0AIS1_ANDGO</name>
<protein>
    <recommendedName>
        <fullName evidence="8">NADPH:adrenodoxin oxidoreductase, mitochondrial</fullName>
        <ecNumber evidence="8">1.18.1.6</ecNumber>
    </recommendedName>
</protein>
<feature type="region of interest" description="Disordered" evidence="11">
    <location>
        <begin position="156"/>
        <end position="175"/>
    </location>
</feature>
<evidence type="ECO:0000313" key="14">
    <source>
        <dbReference type="Proteomes" id="UP000799049"/>
    </source>
</evidence>
<feature type="binding site" evidence="9">
    <location>
        <position position="68"/>
    </location>
    <ligand>
        <name>FAD</name>
        <dbReference type="ChEBI" id="CHEBI:57692"/>
    </ligand>
</feature>
<proteinExistence type="inferred from homology"/>
<comment type="catalytic activity">
    <reaction evidence="7 8">
        <text>2 reduced [adrenodoxin] + NADP(+) + H(+) = 2 oxidized [adrenodoxin] + NADPH</text>
        <dbReference type="Rhea" id="RHEA:42312"/>
        <dbReference type="Rhea" id="RHEA-COMP:9998"/>
        <dbReference type="Rhea" id="RHEA-COMP:9999"/>
        <dbReference type="ChEBI" id="CHEBI:15378"/>
        <dbReference type="ChEBI" id="CHEBI:33737"/>
        <dbReference type="ChEBI" id="CHEBI:33738"/>
        <dbReference type="ChEBI" id="CHEBI:57783"/>
        <dbReference type="ChEBI" id="CHEBI:58349"/>
        <dbReference type="EC" id="1.18.1.6"/>
    </reaction>
</comment>
<comment type="similarity">
    <text evidence="2 8">Belongs to the ferredoxin--NADP reductase type 1 family.</text>
</comment>
<dbReference type="GO" id="GO:0005739">
    <property type="term" value="C:mitochondrion"/>
    <property type="evidence" value="ECO:0007669"/>
    <property type="project" value="UniProtKB-SubCell"/>
</dbReference>
<keyword evidence="14" id="KW-1185">Reference proteome</keyword>
<dbReference type="GO" id="GO:0016491">
    <property type="term" value="F:oxidoreductase activity"/>
    <property type="evidence" value="ECO:0007669"/>
    <property type="project" value="UniProtKB-KW"/>
</dbReference>
<evidence type="ECO:0000259" key="12">
    <source>
        <dbReference type="Pfam" id="PF07992"/>
    </source>
</evidence>
<keyword evidence="4 8" id="KW-0274">FAD</keyword>
<evidence type="ECO:0000256" key="7">
    <source>
        <dbReference type="ARBA" id="ARBA00048933"/>
    </source>
</evidence>
<comment type="caution">
    <text evidence="13">The sequence shown here is derived from an EMBL/GenBank/DDBJ whole genome shotgun (WGS) entry which is preliminary data.</text>
</comment>
<evidence type="ECO:0000256" key="6">
    <source>
        <dbReference type="ARBA" id="ARBA00023002"/>
    </source>
</evidence>
<reference evidence="13" key="1">
    <citation type="submission" date="2019-09" db="EMBL/GenBank/DDBJ databases">
        <title>The Mitochondrial Proteome of the Jakobid, Andalucia godoyi, a Protist With the Most Gene-Rich and Bacteria-Like Mitochondrial Genome.</title>
        <authorList>
            <person name="Gray M.W."/>
            <person name="Burger G."/>
            <person name="Derelle R."/>
            <person name="Klimes V."/>
            <person name="Leger M."/>
            <person name="Sarrasin M."/>
            <person name="Vlcek C."/>
            <person name="Roger A.J."/>
            <person name="Elias M."/>
            <person name="Lang B.F."/>
        </authorList>
    </citation>
    <scope>NUCLEOTIDE SEQUENCE</scope>
    <source>
        <strain evidence="13">And28</strain>
    </source>
</reference>
<evidence type="ECO:0000256" key="1">
    <source>
        <dbReference type="ARBA" id="ARBA00001974"/>
    </source>
</evidence>
<evidence type="ECO:0000256" key="5">
    <source>
        <dbReference type="ARBA" id="ARBA00022857"/>
    </source>
</evidence>
<dbReference type="PRINTS" id="PR00419">
    <property type="entry name" value="ADXRDTASE"/>
</dbReference>
<feature type="binding site" evidence="10">
    <location>
        <begin position="223"/>
        <end position="226"/>
    </location>
    <ligand>
        <name>NADP(+)</name>
        <dbReference type="ChEBI" id="CHEBI:58349"/>
    </ligand>
</feature>
<dbReference type="EC" id="1.18.1.6" evidence="8"/>
<dbReference type="InterPro" id="IPR023753">
    <property type="entry name" value="FAD/NAD-binding_dom"/>
</dbReference>
<feature type="binding site" evidence="9">
    <location>
        <position position="112"/>
    </location>
    <ligand>
        <name>FAD</name>
        <dbReference type="ChEBI" id="CHEBI:57692"/>
    </ligand>
</feature>
<keyword evidence="5 8" id="KW-0521">NADP</keyword>